<protein>
    <submittedName>
        <fullName evidence="2">Uncharacterized protein</fullName>
    </submittedName>
</protein>
<feature type="region of interest" description="Disordered" evidence="1">
    <location>
        <begin position="94"/>
        <end position="143"/>
    </location>
</feature>
<sequence length="143" mass="15853">MCTEPERWWGNVRGDSSACQAGWYGAGAGTEPEPLFVGTPWKKNSTEKAPARNQASGEKRAQKRLRGAFTPGLEAFGTPCCKLMTLGFLTPDPHLNRNQPRVQQRKHPTVGGFGHFPSAQDPWQVYLQDGRGRKKEKEEGGEE</sequence>
<proteinExistence type="predicted"/>
<evidence type="ECO:0000256" key="1">
    <source>
        <dbReference type="SAM" id="MobiDB-lite"/>
    </source>
</evidence>
<dbReference type="AlphaFoldDB" id="A0A9N7TWU1"/>
<comment type="caution">
    <text evidence="2">The sequence shown here is derived from an EMBL/GenBank/DDBJ whole genome shotgun (WGS) entry which is preliminary data.</text>
</comment>
<evidence type="ECO:0000313" key="3">
    <source>
        <dbReference type="Proteomes" id="UP001153269"/>
    </source>
</evidence>
<keyword evidence="3" id="KW-1185">Reference proteome</keyword>
<accession>A0A9N7TWU1</accession>
<organism evidence="2 3">
    <name type="scientific">Pleuronectes platessa</name>
    <name type="common">European plaice</name>
    <dbReference type="NCBI Taxonomy" id="8262"/>
    <lineage>
        <taxon>Eukaryota</taxon>
        <taxon>Metazoa</taxon>
        <taxon>Chordata</taxon>
        <taxon>Craniata</taxon>
        <taxon>Vertebrata</taxon>
        <taxon>Euteleostomi</taxon>
        <taxon>Actinopterygii</taxon>
        <taxon>Neopterygii</taxon>
        <taxon>Teleostei</taxon>
        <taxon>Neoteleostei</taxon>
        <taxon>Acanthomorphata</taxon>
        <taxon>Carangaria</taxon>
        <taxon>Pleuronectiformes</taxon>
        <taxon>Pleuronectoidei</taxon>
        <taxon>Pleuronectidae</taxon>
        <taxon>Pleuronectes</taxon>
    </lineage>
</organism>
<gene>
    <name evidence="2" type="ORF">PLEPLA_LOCUS7958</name>
</gene>
<evidence type="ECO:0000313" key="2">
    <source>
        <dbReference type="EMBL" id="CAB1420083.1"/>
    </source>
</evidence>
<feature type="region of interest" description="Disordered" evidence="1">
    <location>
        <begin position="29"/>
        <end position="61"/>
    </location>
</feature>
<dbReference type="Proteomes" id="UP001153269">
    <property type="component" value="Unassembled WGS sequence"/>
</dbReference>
<name>A0A9N7TWU1_PLEPL</name>
<dbReference type="EMBL" id="CADEAL010000433">
    <property type="protein sequence ID" value="CAB1420083.1"/>
    <property type="molecule type" value="Genomic_DNA"/>
</dbReference>
<reference evidence="2" key="1">
    <citation type="submission" date="2020-03" db="EMBL/GenBank/DDBJ databases">
        <authorList>
            <person name="Weist P."/>
        </authorList>
    </citation>
    <scope>NUCLEOTIDE SEQUENCE</scope>
</reference>